<keyword evidence="3" id="KW-0255">Endonuclease</keyword>
<keyword evidence="3" id="KW-0540">Nuclease</keyword>
<comment type="function">
    <text evidence="3">Toxic component of a type II toxin-antitoxin (TA) system.</text>
</comment>
<accession>A0A1I0IVH0</accession>
<dbReference type="InterPro" id="IPR011067">
    <property type="entry name" value="Plasmid_toxin/cell-grow_inhib"/>
</dbReference>
<dbReference type="SUPFAM" id="SSF50118">
    <property type="entry name" value="Cell growth inhibitor/plasmid maintenance toxic component"/>
    <property type="match status" value="1"/>
</dbReference>
<dbReference type="PANTHER" id="PTHR33988">
    <property type="entry name" value="ENDORIBONUCLEASE MAZF-RELATED"/>
    <property type="match status" value="1"/>
</dbReference>
<dbReference type="PIRSF" id="PIRSF033490">
    <property type="entry name" value="MazF"/>
    <property type="match status" value="1"/>
</dbReference>
<evidence type="ECO:0000256" key="3">
    <source>
        <dbReference type="PIRNR" id="PIRNR033490"/>
    </source>
</evidence>
<protein>
    <recommendedName>
        <fullName evidence="3">mRNA interferase</fullName>
        <ecNumber evidence="3">3.1.-.-</ecNumber>
    </recommendedName>
</protein>
<dbReference type="PANTHER" id="PTHR33988:SF2">
    <property type="entry name" value="ENDORIBONUCLEASE MAZF"/>
    <property type="match status" value="1"/>
</dbReference>
<dbReference type="AlphaFoldDB" id="A0A1I0IVH0"/>
<evidence type="ECO:0000256" key="2">
    <source>
        <dbReference type="ARBA" id="ARBA00022649"/>
    </source>
</evidence>
<keyword evidence="2" id="KW-1277">Toxin-antitoxin system</keyword>
<keyword evidence="3" id="KW-0378">Hydrolase</keyword>
<reference evidence="4 5" key="1">
    <citation type="submission" date="2016-10" db="EMBL/GenBank/DDBJ databases">
        <authorList>
            <person name="Varghese N."/>
            <person name="Submissions S."/>
        </authorList>
    </citation>
    <scope>NUCLEOTIDE SEQUENCE [LARGE SCALE GENOMIC DNA]</scope>
    <source>
        <strain evidence="4 5">NLAE-zl-C196</strain>
    </source>
</reference>
<organism evidence="4 5">
    <name type="scientific">Enterocloster clostridioformis</name>
    <dbReference type="NCBI Taxonomy" id="1531"/>
    <lineage>
        <taxon>Bacteria</taxon>
        <taxon>Bacillati</taxon>
        <taxon>Bacillota</taxon>
        <taxon>Clostridia</taxon>
        <taxon>Lachnospirales</taxon>
        <taxon>Lachnospiraceae</taxon>
        <taxon>Enterocloster</taxon>
    </lineage>
</organism>
<evidence type="ECO:0000313" key="5">
    <source>
        <dbReference type="Proteomes" id="UP000182121"/>
    </source>
</evidence>
<dbReference type="GO" id="GO:0006402">
    <property type="term" value="P:mRNA catabolic process"/>
    <property type="evidence" value="ECO:0007669"/>
    <property type="project" value="TreeGrafter"/>
</dbReference>
<dbReference type="Proteomes" id="UP000182121">
    <property type="component" value="Unassembled WGS sequence"/>
</dbReference>
<gene>
    <name evidence="4" type="ORF">SAMN05216521_104542</name>
</gene>
<comment type="caution">
    <text evidence="4">The sequence shown here is derived from an EMBL/GenBank/DDBJ whole genome shotgun (WGS) entry which is preliminary data.</text>
</comment>
<dbReference type="GO" id="GO:0016075">
    <property type="term" value="P:rRNA catabolic process"/>
    <property type="evidence" value="ECO:0007669"/>
    <property type="project" value="TreeGrafter"/>
</dbReference>
<name>A0A1I0IVH0_9FIRM</name>
<dbReference type="Pfam" id="PF02452">
    <property type="entry name" value="PemK_toxin"/>
    <property type="match status" value="1"/>
</dbReference>
<comment type="similarity">
    <text evidence="1 3">Belongs to the PemK/MazF family.</text>
</comment>
<sequence length="131" mass="14768">MMKKDWVYRRGDIYYVDLNPVCGSEQGGKRPVVVIQNNIGNVHSPTLIVATITTKQDKRKYPTHYPIKENPAFTEPSVIMLEQLRTIDKSRVIGYLGKITAKDMLGIDQALVLSLALEHLGNAVVKYIVKE</sequence>
<dbReference type="GO" id="GO:0016787">
    <property type="term" value="F:hydrolase activity"/>
    <property type="evidence" value="ECO:0007669"/>
    <property type="project" value="UniProtKB-KW"/>
</dbReference>
<evidence type="ECO:0000256" key="1">
    <source>
        <dbReference type="ARBA" id="ARBA00007521"/>
    </source>
</evidence>
<dbReference type="GO" id="GO:0004521">
    <property type="term" value="F:RNA endonuclease activity"/>
    <property type="evidence" value="ECO:0007669"/>
    <property type="project" value="TreeGrafter"/>
</dbReference>
<dbReference type="GO" id="GO:0003677">
    <property type="term" value="F:DNA binding"/>
    <property type="evidence" value="ECO:0007669"/>
    <property type="project" value="InterPro"/>
</dbReference>
<dbReference type="Gene3D" id="2.30.30.110">
    <property type="match status" value="1"/>
</dbReference>
<dbReference type="InterPro" id="IPR003477">
    <property type="entry name" value="PemK-like"/>
</dbReference>
<dbReference type="EMBL" id="FOIO01000045">
    <property type="protein sequence ID" value="SEU01273.1"/>
    <property type="molecule type" value="Genomic_DNA"/>
</dbReference>
<proteinExistence type="inferred from homology"/>
<dbReference type="EC" id="3.1.-.-" evidence="3"/>
<evidence type="ECO:0000313" key="4">
    <source>
        <dbReference type="EMBL" id="SEU01273.1"/>
    </source>
</evidence>